<dbReference type="Proteomes" id="UP000287651">
    <property type="component" value="Unassembled WGS sequence"/>
</dbReference>
<evidence type="ECO:0000313" key="2">
    <source>
        <dbReference type="Proteomes" id="UP000287651"/>
    </source>
</evidence>
<evidence type="ECO:0008006" key="3">
    <source>
        <dbReference type="Google" id="ProtNLM"/>
    </source>
</evidence>
<evidence type="ECO:0000313" key="1">
    <source>
        <dbReference type="EMBL" id="RRT84584.1"/>
    </source>
</evidence>
<protein>
    <recommendedName>
        <fullName evidence="3">Calcineurin-like phosphoesterase domain-containing protein</fullName>
    </recommendedName>
</protein>
<sequence>MISSILEETLQALGAKGMVVGHTPQFNGVNSSNARDVDINYYLINQVLEIVDDKARVIRNQNDLFDELEVMNYL</sequence>
<dbReference type="EMBL" id="AMZH03000275">
    <property type="protein sequence ID" value="RRT84584.1"/>
    <property type="molecule type" value="Genomic_DNA"/>
</dbReference>
<organism evidence="1 2">
    <name type="scientific">Ensete ventricosum</name>
    <name type="common">Abyssinian banana</name>
    <name type="synonym">Musa ensete</name>
    <dbReference type="NCBI Taxonomy" id="4639"/>
    <lineage>
        <taxon>Eukaryota</taxon>
        <taxon>Viridiplantae</taxon>
        <taxon>Streptophyta</taxon>
        <taxon>Embryophyta</taxon>
        <taxon>Tracheophyta</taxon>
        <taxon>Spermatophyta</taxon>
        <taxon>Magnoliopsida</taxon>
        <taxon>Liliopsida</taxon>
        <taxon>Zingiberales</taxon>
        <taxon>Musaceae</taxon>
        <taxon>Ensete</taxon>
    </lineage>
</organism>
<comment type="caution">
    <text evidence="1">The sequence shown here is derived from an EMBL/GenBank/DDBJ whole genome shotgun (WGS) entry which is preliminary data.</text>
</comment>
<reference evidence="1 2" key="1">
    <citation type="journal article" date="2014" name="Agronomy (Basel)">
        <title>A Draft Genome Sequence for Ensete ventricosum, the Drought-Tolerant Tree Against Hunger.</title>
        <authorList>
            <person name="Harrison J."/>
            <person name="Moore K.A."/>
            <person name="Paszkiewicz K."/>
            <person name="Jones T."/>
            <person name="Grant M."/>
            <person name="Ambacheew D."/>
            <person name="Muzemil S."/>
            <person name="Studholme D.J."/>
        </authorList>
    </citation>
    <scope>NUCLEOTIDE SEQUENCE [LARGE SCALE GENOMIC DNA]</scope>
</reference>
<accession>A0A427B7Y9</accession>
<name>A0A427B7Y9_ENSVE</name>
<proteinExistence type="predicted"/>
<dbReference type="AlphaFoldDB" id="A0A427B7Y9"/>
<gene>
    <name evidence="1" type="ORF">B296_00010308</name>
</gene>